<dbReference type="SMART" id="SM00344">
    <property type="entry name" value="HTH_ASNC"/>
    <property type="match status" value="1"/>
</dbReference>
<feature type="domain" description="HTH asnC-type" evidence="4">
    <location>
        <begin position="1"/>
        <end position="69"/>
    </location>
</feature>
<dbReference type="InterPro" id="IPR036390">
    <property type="entry name" value="WH_DNA-bd_sf"/>
</dbReference>
<dbReference type="Proteomes" id="UP000050515">
    <property type="component" value="Unassembled WGS sequence"/>
</dbReference>
<dbReference type="AlphaFoldDB" id="A0A0N8VKQ6"/>
<dbReference type="InterPro" id="IPR011008">
    <property type="entry name" value="Dimeric_a/b-barrel"/>
</dbReference>
<dbReference type="SUPFAM" id="SSF46785">
    <property type="entry name" value="Winged helix' DNA-binding domain"/>
    <property type="match status" value="1"/>
</dbReference>
<reference evidence="5 8" key="1">
    <citation type="submission" date="2015-09" db="EMBL/GenBank/DDBJ databases">
        <title>Draft genome sequence of Acidiplasma aeolicum DSM 18409.</title>
        <authorList>
            <person name="Hemp J."/>
        </authorList>
    </citation>
    <scope>NUCLEOTIDE SEQUENCE [LARGE SCALE GENOMIC DNA]</scope>
    <source>
        <strain evidence="5 8">V</strain>
    </source>
</reference>
<dbReference type="Gene3D" id="1.10.10.10">
    <property type="entry name" value="Winged helix-like DNA-binding domain superfamily/Winged helix DNA-binding domain"/>
    <property type="match status" value="1"/>
</dbReference>
<evidence type="ECO:0000259" key="4">
    <source>
        <dbReference type="PROSITE" id="PS50956"/>
    </source>
</evidence>
<keyword evidence="7" id="KW-1185">Reference proteome</keyword>
<dbReference type="EMBL" id="LJCQ01000144">
    <property type="protein sequence ID" value="KPV47032.1"/>
    <property type="molecule type" value="Genomic_DNA"/>
</dbReference>
<evidence type="ECO:0000313" key="6">
    <source>
        <dbReference type="EMBL" id="KQB34388.1"/>
    </source>
</evidence>
<dbReference type="GO" id="GO:0005829">
    <property type="term" value="C:cytosol"/>
    <property type="evidence" value="ECO:0007669"/>
    <property type="project" value="TreeGrafter"/>
</dbReference>
<dbReference type="SUPFAM" id="SSF54909">
    <property type="entry name" value="Dimeric alpha+beta barrel"/>
    <property type="match status" value="1"/>
</dbReference>
<dbReference type="CDD" id="cd00090">
    <property type="entry name" value="HTH_ARSR"/>
    <property type="match status" value="1"/>
</dbReference>
<proteinExistence type="predicted"/>
<reference evidence="6 7" key="2">
    <citation type="submission" date="2015-09" db="EMBL/GenBank/DDBJ databases">
        <title>Heavy metals and arsenic resistance mechanisms in polyextremophilic archaea of the family Ferroplasmaceae.</title>
        <authorList>
            <person name="Bulaev A.G."/>
            <person name="Kanygina A.V."/>
        </authorList>
    </citation>
    <scope>NUCLEOTIDE SEQUENCE [LARGE SCALE GENOMIC DNA]</scope>
    <source>
        <strain evidence="6 7">VT</strain>
    </source>
</reference>
<evidence type="ECO:0000313" key="5">
    <source>
        <dbReference type="EMBL" id="KPV47032.1"/>
    </source>
</evidence>
<evidence type="ECO:0000256" key="2">
    <source>
        <dbReference type="ARBA" id="ARBA00023125"/>
    </source>
</evidence>
<dbReference type="Gene3D" id="3.30.70.920">
    <property type="match status" value="1"/>
</dbReference>
<dbReference type="InterPro" id="IPR019888">
    <property type="entry name" value="Tscrpt_reg_AsnC-like"/>
</dbReference>
<evidence type="ECO:0000256" key="3">
    <source>
        <dbReference type="ARBA" id="ARBA00023163"/>
    </source>
</evidence>
<dbReference type="InterPro" id="IPR000485">
    <property type="entry name" value="AsnC-type_HTH_dom"/>
</dbReference>
<dbReference type="PROSITE" id="PS50956">
    <property type="entry name" value="HTH_ASNC_2"/>
    <property type="match status" value="1"/>
</dbReference>
<dbReference type="PATRIC" id="fig|507754.4.peg.790"/>
<keyword evidence="2" id="KW-0238">DNA-binding</keyword>
<name>A0A0N8VKQ6_9ARCH</name>
<dbReference type="PANTHER" id="PTHR30154:SF34">
    <property type="entry name" value="TRANSCRIPTIONAL REGULATOR AZLB"/>
    <property type="match status" value="1"/>
</dbReference>
<keyword evidence="3" id="KW-0804">Transcription</keyword>
<accession>A0A0N8VKQ6</accession>
<sequence>MDELDIKIVKAISENSKLSIRDLAKLCGVSPGTIHNRLMEMEKSKGIISYTARINYRKFNMEDAIIGFDITPETYIKTVEEIKKLNFVVQLYTTTGDHGAIAYIICNENETSQCVRALEKIQGVRNVYPSLIQNILK</sequence>
<dbReference type="GO" id="GO:0043565">
    <property type="term" value="F:sequence-specific DNA binding"/>
    <property type="evidence" value="ECO:0007669"/>
    <property type="project" value="InterPro"/>
</dbReference>
<gene>
    <name evidence="6" type="ORF">AOG54_00990</name>
    <name evidence="5" type="ORF">SE19_02740</name>
</gene>
<evidence type="ECO:0000256" key="1">
    <source>
        <dbReference type="ARBA" id="ARBA00023015"/>
    </source>
</evidence>
<evidence type="ECO:0000313" key="7">
    <source>
        <dbReference type="Proteomes" id="UP000050320"/>
    </source>
</evidence>
<protein>
    <submittedName>
        <fullName evidence="6">AsnC family transcriptional regulator</fullName>
    </submittedName>
</protein>
<dbReference type="InterPro" id="IPR036388">
    <property type="entry name" value="WH-like_DNA-bd_sf"/>
</dbReference>
<keyword evidence="1" id="KW-0805">Transcription regulation</keyword>
<dbReference type="PANTHER" id="PTHR30154">
    <property type="entry name" value="LEUCINE-RESPONSIVE REGULATORY PROTEIN"/>
    <property type="match status" value="1"/>
</dbReference>
<dbReference type="Pfam" id="PF13412">
    <property type="entry name" value="HTH_24"/>
    <property type="match status" value="1"/>
</dbReference>
<dbReference type="InterPro" id="IPR011991">
    <property type="entry name" value="ArsR-like_HTH"/>
</dbReference>
<organism evidence="6 7">
    <name type="scientific">Acidiplasma aeolicum</name>
    <dbReference type="NCBI Taxonomy" id="507754"/>
    <lineage>
        <taxon>Archaea</taxon>
        <taxon>Methanobacteriati</taxon>
        <taxon>Thermoplasmatota</taxon>
        <taxon>Thermoplasmata</taxon>
        <taxon>Thermoplasmatales</taxon>
        <taxon>Ferroplasmaceae</taxon>
        <taxon>Acidiplasma</taxon>
    </lineage>
</organism>
<dbReference type="GO" id="GO:0043200">
    <property type="term" value="P:response to amino acid"/>
    <property type="evidence" value="ECO:0007669"/>
    <property type="project" value="TreeGrafter"/>
</dbReference>
<evidence type="ECO:0000313" key="8">
    <source>
        <dbReference type="Proteomes" id="UP000050515"/>
    </source>
</evidence>
<dbReference type="RefSeq" id="WP_048101920.1">
    <property type="nucleotide sequence ID" value="NZ_JBBYJF010000001.1"/>
</dbReference>
<comment type="caution">
    <text evidence="6">The sequence shown here is derived from an EMBL/GenBank/DDBJ whole genome shotgun (WGS) entry which is preliminary data.</text>
</comment>
<dbReference type="GeneID" id="84221884"/>
<dbReference type="Proteomes" id="UP000050320">
    <property type="component" value="Unassembled WGS sequence"/>
</dbReference>
<dbReference type="OrthoDB" id="6995at2157"/>
<dbReference type="PRINTS" id="PR00033">
    <property type="entry name" value="HTHASNC"/>
</dbReference>
<dbReference type="EMBL" id="LKBG01000242">
    <property type="protein sequence ID" value="KQB34388.1"/>
    <property type="molecule type" value="Genomic_DNA"/>
</dbReference>